<dbReference type="OrthoDB" id="10260961at2759"/>
<evidence type="ECO:0000256" key="1">
    <source>
        <dbReference type="ARBA" id="ARBA00004604"/>
    </source>
</evidence>
<reference evidence="6" key="2">
    <citation type="journal article" date="2021" name="World Allergy Organ. J.">
        <title>Chromosome-level assembly of Dermatophagoides farinae genome and transcriptome reveals two novel allergens Der f 37 and Der f 39.</title>
        <authorList>
            <person name="Chen J."/>
            <person name="Cai Z."/>
            <person name="Fan D."/>
            <person name="Hu J."/>
            <person name="Hou Y."/>
            <person name="He Y."/>
            <person name="Zhang Z."/>
            <person name="Zhao Z."/>
            <person name="Gao P."/>
            <person name="Hu W."/>
            <person name="Sun J."/>
            <person name="Li J."/>
            <person name="Ji K."/>
        </authorList>
    </citation>
    <scope>NUCLEOTIDE SEQUENCE</scope>
    <source>
        <strain evidence="6">JKM2019</strain>
    </source>
</reference>
<dbReference type="InterPro" id="IPR016024">
    <property type="entry name" value="ARM-type_fold"/>
</dbReference>
<dbReference type="PROSITE" id="PS51366">
    <property type="entry name" value="MI"/>
    <property type="match status" value="1"/>
</dbReference>
<feature type="compositionally biased region" description="Basic and acidic residues" evidence="4">
    <location>
        <begin position="26"/>
        <end position="46"/>
    </location>
</feature>
<name>A0A9D4SER9_DERFA</name>
<protein>
    <submittedName>
        <fullName evidence="6">Nucleolar mif4g domain-containing protein 1-like protein</fullName>
    </submittedName>
</protein>
<feature type="compositionally biased region" description="Basic and acidic residues" evidence="4">
    <location>
        <begin position="120"/>
        <end position="137"/>
    </location>
</feature>
<dbReference type="Proteomes" id="UP000828236">
    <property type="component" value="Unassembled WGS sequence"/>
</dbReference>
<dbReference type="SMART" id="SM00543">
    <property type="entry name" value="MIF4G"/>
    <property type="match status" value="1"/>
</dbReference>
<dbReference type="SUPFAM" id="SSF48371">
    <property type="entry name" value="ARM repeat"/>
    <property type="match status" value="1"/>
</dbReference>
<reference evidence="6" key="1">
    <citation type="submission" date="2020-06" db="EMBL/GenBank/DDBJ databases">
        <authorList>
            <person name="Ji K."/>
            <person name="Li J."/>
        </authorList>
    </citation>
    <scope>NUCLEOTIDE SEQUENCE</scope>
    <source>
        <strain evidence="6">JKM2019</strain>
        <tissue evidence="6">Whole body</tissue>
    </source>
</reference>
<comment type="caution">
    <text evidence="6">The sequence shown here is derived from an EMBL/GenBank/DDBJ whole genome shotgun (WGS) entry which is preliminary data.</text>
</comment>
<dbReference type="PANTHER" id="PTHR18034:SF4">
    <property type="entry name" value="NUCLEOLAR MIF4G DOMAIN-CONTAINING PROTEIN 1"/>
    <property type="match status" value="1"/>
</dbReference>
<evidence type="ECO:0000313" key="6">
    <source>
        <dbReference type="EMBL" id="KAH7639504.1"/>
    </source>
</evidence>
<dbReference type="GO" id="GO:0042274">
    <property type="term" value="P:ribosomal small subunit biogenesis"/>
    <property type="evidence" value="ECO:0007669"/>
    <property type="project" value="TreeGrafter"/>
</dbReference>
<evidence type="ECO:0000256" key="2">
    <source>
        <dbReference type="ARBA" id="ARBA00006856"/>
    </source>
</evidence>
<feature type="compositionally biased region" description="Acidic residues" evidence="4">
    <location>
        <begin position="155"/>
        <end position="172"/>
    </location>
</feature>
<dbReference type="GO" id="GO:0003723">
    <property type="term" value="F:RNA binding"/>
    <property type="evidence" value="ECO:0007669"/>
    <property type="project" value="InterPro"/>
</dbReference>
<dbReference type="EMBL" id="SDOV01000007">
    <property type="protein sequence ID" value="KAH7639504.1"/>
    <property type="molecule type" value="Genomic_DNA"/>
</dbReference>
<dbReference type="AlphaFoldDB" id="A0A9D4SER9"/>
<evidence type="ECO:0000256" key="4">
    <source>
        <dbReference type="SAM" id="MobiDB-lite"/>
    </source>
</evidence>
<sequence length="714" mass="82256">MDRKKQRKIQRQEKKKIKNLYYRHRQTNEIKSENDNVESNQKEPVKAIKKKKKRTTDSKTNPKSSALIEHQRRLILKEEREIKRYEKLLKLRSYTKRNKLPKSFHLDGLADLIEFCDDRNENDGHEDGDRLDDHDMEQSSNEESENVEQEVNSELNDENESPVEYSEDEDDSDEKKSDDGKLREDIYGFLRDKQGNIVPQQDKRMDHAQKEQFISDVVVNENVQRKLRGLLNRLTSSNIKVISNDIIKLNVNHSRHVINKGIMNCLDKIVIECEHSLPSKLFAELAMLIAILSFEMSDDVGGYFIHTLVCRFDAAFANVSTWNASSKRLNNILTLILNMHSTGLVDYQLIYDIIDKFSEKLDNEKSIEIIDSILKTSGFLLRKEDPARMKSLILRIQTLSQGLSEQMASAGSRVKFMLESLVAIKNNNVAKIKTNETVVMNDLIESTLKSVIKKPRVPSIPGQYSAILQSSHWFSYTKQIVPLESIKGGQQQQQSTTTMIDEQITLNEKVDTAKLDRLCRALRLNTPLRRQLFAAIFTCGDYLDAAGKLISIGKKQSSEIINVVLHVAINEKCYNHFYFYLLQHLTNLDRKYRLALDFAIRDKITDLLSLPANNRTKLEQLMCHLLVANCLSITCLKVIQFSDMNEMYVQFIRNILQFVFDQSDDSIVTMVLGKIPKKDNFASAIKLFIACFMDAQAKDRASSIKRLQSLSHSY</sequence>
<dbReference type="Pfam" id="PF02854">
    <property type="entry name" value="MIF4G"/>
    <property type="match status" value="1"/>
</dbReference>
<dbReference type="InterPro" id="IPR003891">
    <property type="entry name" value="Initiation_fac_eIF4g_MI"/>
</dbReference>
<proteinExistence type="inferred from homology"/>
<evidence type="ECO:0000256" key="3">
    <source>
        <dbReference type="ARBA" id="ARBA00023242"/>
    </source>
</evidence>
<dbReference type="InterPro" id="IPR050781">
    <property type="entry name" value="CWC22_splicing_factor"/>
</dbReference>
<feature type="region of interest" description="Disordered" evidence="4">
    <location>
        <begin position="1"/>
        <end position="69"/>
    </location>
</feature>
<dbReference type="GO" id="GO:0005730">
    <property type="term" value="C:nucleolus"/>
    <property type="evidence" value="ECO:0007669"/>
    <property type="project" value="UniProtKB-SubCell"/>
</dbReference>
<dbReference type="PANTHER" id="PTHR18034">
    <property type="entry name" value="CELL CYCLE CONTROL PROTEIN CWF22-RELATED"/>
    <property type="match status" value="1"/>
</dbReference>
<comment type="subcellular location">
    <subcellularLocation>
        <location evidence="1">Nucleus</location>
        <location evidence="1">Nucleolus</location>
    </subcellularLocation>
</comment>
<dbReference type="Gene3D" id="1.25.40.180">
    <property type="match status" value="1"/>
</dbReference>
<gene>
    <name evidence="6" type="ORF">HUG17_3537</name>
</gene>
<organism evidence="6">
    <name type="scientific">Dermatophagoides farinae</name>
    <name type="common">American house dust mite</name>
    <dbReference type="NCBI Taxonomy" id="6954"/>
    <lineage>
        <taxon>Eukaryota</taxon>
        <taxon>Metazoa</taxon>
        <taxon>Ecdysozoa</taxon>
        <taxon>Arthropoda</taxon>
        <taxon>Chelicerata</taxon>
        <taxon>Arachnida</taxon>
        <taxon>Acari</taxon>
        <taxon>Acariformes</taxon>
        <taxon>Sarcoptiformes</taxon>
        <taxon>Astigmata</taxon>
        <taxon>Psoroptidia</taxon>
        <taxon>Analgoidea</taxon>
        <taxon>Pyroglyphidae</taxon>
        <taxon>Dermatophagoidinae</taxon>
        <taxon>Dermatophagoides</taxon>
    </lineage>
</organism>
<feature type="compositionally biased region" description="Basic residues" evidence="4">
    <location>
        <begin position="1"/>
        <end position="25"/>
    </location>
</feature>
<accession>A0A9D4SER9</accession>
<feature type="domain" description="MI" evidence="5">
    <location>
        <begin position="527"/>
        <end position="641"/>
    </location>
</feature>
<comment type="similarity">
    <text evidence="2">Belongs to the CWC22 family.</text>
</comment>
<dbReference type="InterPro" id="IPR003890">
    <property type="entry name" value="MIF4G-like_typ-3"/>
</dbReference>
<keyword evidence="3" id="KW-0539">Nucleus</keyword>
<evidence type="ECO:0000259" key="5">
    <source>
        <dbReference type="PROSITE" id="PS51366"/>
    </source>
</evidence>
<feature type="region of interest" description="Disordered" evidence="4">
    <location>
        <begin position="120"/>
        <end position="180"/>
    </location>
</feature>